<name>A0A4Y2M9N2_ARAVE</name>
<evidence type="ECO:0000256" key="1">
    <source>
        <dbReference type="SAM" id="MobiDB-lite"/>
    </source>
</evidence>
<dbReference type="Proteomes" id="UP000499080">
    <property type="component" value="Unassembled WGS sequence"/>
</dbReference>
<evidence type="ECO:0000313" key="2">
    <source>
        <dbReference type="EMBL" id="GBN23773.1"/>
    </source>
</evidence>
<dbReference type="SUPFAM" id="SSF55486">
    <property type="entry name" value="Metalloproteases ('zincins'), catalytic domain"/>
    <property type="match status" value="1"/>
</dbReference>
<dbReference type="AlphaFoldDB" id="A0A4Y2M9N2"/>
<comment type="caution">
    <text evidence="5">The sequence shown here is derived from an EMBL/GenBank/DDBJ whole genome shotgun (WGS) entry which is preliminary data.</text>
</comment>
<evidence type="ECO:0000313" key="5">
    <source>
        <dbReference type="EMBL" id="GBN23825.1"/>
    </source>
</evidence>
<dbReference type="EMBL" id="BGPR01122303">
    <property type="protein sequence ID" value="GBN23825.1"/>
    <property type="molecule type" value="Genomic_DNA"/>
</dbReference>
<dbReference type="EMBL" id="BGPR01122292">
    <property type="protein sequence ID" value="GBN23795.1"/>
    <property type="molecule type" value="Genomic_DNA"/>
</dbReference>
<dbReference type="InterPro" id="IPR024079">
    <property type="entry name" value="MetalloPept_cat_dom_sf"/>
</dbReference>
<keyword evidence="6" id="KW-1185">Reference proteome</keyword>
<proteinExistence type="predicted"/>
<feature type="region of interest" description="Disordered" evidence="1">
    <location>
        <begin position="17"/>
        <end position="54"/>
    </location>
</feature>
<dbReference type="EMBL" id="BGPR01122294">
    <property type="protein sequence ID" value="GBN23803.1"/>
    <property type="molecule type" value="Genomic_DNA"/>
</dbReference>
<accession>A0A4Y2M9N2</accession>
<evidence type="ECO:0000313" key="4">
    <source>
        <dbReference type="EMBL" id="GBN23803.1"/>
    </source>
</evidence>
<reference evidence="5 6" key="1">
    <citation type="journal article" date="2019" name="Sci. Rep.">
        <title>Orb-weaving spider Araneus ventricosus genome elucidates the spidroin gene catalogue.</title>
        <authorList>
            <person name="Kono N."/>
            <person name="Nakamura H."/>
            <person name="Ohtoshi R."/>
            <person name="Moran D.A.P."/>
            <person name="Shinohara A."/>
            <person name="Yoshida Y."/>
            <person name="Fujiwara M."/>
            <person name="Mori M."/>
            <person name="Tomita M."/>
            <person name="Arakawa K."/>
        </authorList>
    </citation>
    <scope>NUCLEOTIDE SEQUENCE [LARGE SCALE GENOMIC DNA]</scope>
</reference>
<dbReference type="OrthoDB" id="5855429at2759"/>
<dbReference type="EMBL" id="BGPR01122287">
    <property type="protein sequence ID" value="GBN23773.1"/>
    <property type="molecule type" value="Genomic_DNA"/>
</dbReference>
<gene>
    <name evidence="5" type="ORF">AVEN_134850_1</name>
    <name evidence="2" type="ORF">AVEN_195574_1</name>
    <name evidence="3" type="ORF">AVEN_264198_1</name>
    <name evidence="4" type="ORF">AVEN_30032_1</name>
</gene>
<feature type="non-terminal residue" evidence="5">
    <location>
        <position position="1"/>
    </location>
</feature>
<evidence type="ECO:0000313" key="3">
    <source>
        <dbReference type="EMBL" id="GBN23795.1"/>
    </source>
</evidence>
<evidence type="ECO:0000313" key="6">
    <source>
        <dbReference type="Proteomes" id="UP000499080"/>
    </source>
</evidence>
<protein>
    <submittedName>
        <fullName evidence="5">Uncharacterized protein</fullName>
    </submittedName>
</protein>
<dbReference type="Gene3D" id="3.40.390.10">
    <property type="entry name" value="Collagenase (Catalytic Domain)"/>
    <property type="match status" value="1"/>
</dbReference>
<sequence>PHKPRRKDYWLPDEFTVSKDPASSSPKERVKRWSREDSENRVGEEKRHLHHRRNQRSIETLVVADREMVKKHGTENVTTYLLTVFNMVAMLYQDATIGNNVSVILVGLVLLEGDEVKNFKR</sequence>
<feature type="compositionally biased region" description="Basic and acidic residues" evidence="1">
    <location>
        <begin position="26"/>
        <end position="47"/>
    </location>
</feature>
<organism evidence="5 6">
    <name type="scientific">Araneus ventricosus</name>
    <name type="common">Orbweaver spider</name>
    <name type="synonym">Epeira ventricosa</name>
    <dbReference type="NCBI Taxonomy" id="182803"/>
    <lineage>
        <taxon>Eukaryota</taxon>
        <taxon>Metazoa</taxon>
        <taxon>Ecdysozoa</taxon>
        <taxon>Arthropoda</taxon>
        <taxon>Chelicerata</taxon>
        <taxon>Arachnida</taxon>
        <taxon>Araneae</taxon>
        <taxon>Araneomorphae</taxon>
        <taxon>Entelegynae</taxon>
        <taxon>Araneoidea</taxon>
        <taxon>Araneidae</taxon>
        <taxon>Araneus</taxon>
    </lineage>
</organism>
<dbReference type="GO" id="GO:0008237">
    <property type="term" value="F:metallopeptidase activity"/>
    <property type="evidence" value="ECO:0007669"/>
    <property type="project" value="InterPro"/>
</dbReference>